<feature type="domain" description="Methyltransferase FkbM" evidence="1">
    <location>
        <begin position="41"/>
        <end position="210"/>
    </location>
</feature>
<dbReference type="SUPFAM" id="SSF53335">
    <property type="entry name" value="S-adenosyl-L-methionine-dependent methyltransferases"/>
    <property type="match status" value="1"/>
</dbReference>
<evidence type="ECO:0000313" key="3">
    <source>
        <dbReference type="Proteomes" id="UP000622580"/>
    </source>
</evidence>
<dbReference type="Proteomes" id="UP000622580">
    <property type="component" value="Unassembled WGS sequence"/>
</dbReference>
<keyword evidence="2" id="KW-0808">Transferase</keyword>
<protein>
    <submittedName>
        <fullName evidence="2">FkbM family methyltransferase</fullName>
    </submittedName>
</protein>
<dbReference type="InterPro" id="IPR006342">
    <property type="entry name" value="FkbM_mtfrase"/>
</dbReference>
<dbReference type="PANTHER" id="PTHR34203:SF15">
    <property type="entry name" value="SLL1173 PROTEIN"/>
    <property type="match status" value="1"/>
</dbReference>
<keyword evidence="3" id="KW-1185">Reference proteome</keyword>
<name>A0A941HXR8_9CAUL</name>
<dbReference type="GO" id="GO:0032259">
    <property type="term" value="P:methylation"/>
    <property type="evidence" value="ECO:0007669"/>
    <property type="project" value="UniProtKB-KW"/>
</dbReference>
<gene>
    <name evidence="2" type="ORF">JKL49_14480</name>
</gene>
<dbReference type="PANTHER" id="PTHR34203">
    <property type="entry name" value="METHYLTRANSFERASE, FKBM FAMILY PROTEIN"/>
    <property type="match status" value="1"/>
</dbReference>
<proteinExistence type="predicted"/>
<sequence>MTLKRRVDFLAHLLKAATQQHHRELIPVFAPHVPREGVVIDVGAHAGQFSKLFARMASQGRVYAFEPSAYARSILIRSLAFNRLSHVQVVPMGLSDAPGELILHTPIKARGGLGFGIAHFGEDGQDTRDTMDQVVPLTTLDAFAEQQGLTRLDFLKADVEGWEVNVLKGGLKTLAKHKPALFLEISDASLARAGAKPIDIWDLLRPLGYRALRAPDFVAVDGYAGVEDYLFVAD</sequence>
<dbReference type="InterPro" id="IPR052514">
    <property type="entry name" value="SAM-dependent_MTase"/>
</dbReference>
<evidence type="ECO:0000313" key="2">
    <source>
        <dbReference type="EMBL" id="MBR7620597.1"/>
    </source>
</evidence>
<reference evidence="2" key="1">
    <citation type="submission" date="2021-04" db="EMBL/GenBank/DDBJ databases">
        <title>Draft genome assembly of strain Phenylobacterium sp. 20VBR1 using MiniION and Illumina platforms.</title>
        <authorList>
            <person name="Thomas F.A."/>
            <person name="Krishnan K.P."/>
            <person name="Sinha R.K."/>
        </authorList>
    </citation>
    <scope>NUCLEOTIDE SEQUENCE</scope>
    <source>
        <strain evidence="2">20VBR1</strain>
    </source>
</reference>
<organism evidence="2 3">
    <name type="scientific">Phenylobacterium glaciei</name>
    <dbReference type="NCBI Taxonomy" id="2803784"/>
    <lineage>
        <taxon>Bacteria</taxon>
        <taxon>Pseudomonadati</taxon>
        <taxon>Pseudomonadota</taxon>
        <taxon>Alphaproteobacteria</taxon>
        <taxon>Caulobacterales</taxon>
        <taxon>Caulobacteraceae</taxon>
        <taxon>Phenylobacterium</taxon>
    </lineage>
</organism>
<comment type="caution">
    <text evidence="2">The sequence shown here is derived from an EMBL/GenBank/DDBJ whole genome shotgun (WGS) entry which is preliminary data.</text>
</comment>
<dbReference type="Pfam" id="PF05050">
    <property type="entry name" value="Methyltransf_21"/>
    <property type="match status" value="1"/>
</dbReference>
<dbReference type="Gene3D" id="3.40.50.150">
    <property type="entry name" value="Vaccinia Virus protein VP39"/>
    <property type="match status" value="1"/>
</dbReference>
<keyword evidence="2" id="KW-0489">Methyltransferase</keyword>
<dbReference type="NCBIfam" id="TIGR01444">
    <property type="entry name" value="fkbM_fam"/>
    <property type="match status" value="1"/>
</dbReference>
<dbReference type="AlphaFoldDB" id="A0A941HXR8"/>
<dbReference type="RefSeq" id="WP_215341327.1">
    <property type="nucleotide sequence ID" value="NZ_JAGSGD010000001.1"/>
</dbReference>
<accession>A0A941HXR8</accession>
<evidence type="ECO:0000259" key="1">
    <source>
        <dbReference type="Pfam" id="PF05050"/>
    </source>
</evidence>
<dbReference type="GO" id="GO:0008168">
    <property type="term" value="F:methyltransferase activity"/>
    <property type="evidence" value="ECO:0007669"/>
    <property type="project" value="UniProtKB-KW"/>
</dbReference>
<dbReference type="InterPro" id="IPR029063">
    <property type="entry name" value="SAM-dependent_MTases_sf"/>
</dbReference>
<dbReference type="EMBL" id="JAGSGD010000001">
    <property type="protein sequence ID" value="MBR7620597.1"/>
    <property type="molecule type" value="Genomic_DNA"/>
</dbReference>